<proteinExistence type="predicted"/>
<dbReference type="Proteomes" id="UP000465846">
    <property type="component" value="Chromosome"/>
</dbReference>
<evidence type="ECO:0000313" key="1">
    <source>
        <dbReference type="EMBL" id="QIB74046.1"/>
    </source>
</evidence>
<accession>A0A6C0UF31</accession>
<sequence>MGATFLLVVPEEEETLETAKQFYRYHVQNSEHDDDLEGVFEYEQVKKRLEQEIFFMVYKKPTTAVVDAGEPSMQEVQYKYEDDDHVVRDPEGLNQFIQSLETARENLQRDGDLFEGKDRTIEMCINLIEFAKKNGYGISF</sequence>
<protein>
    <submittedName>
        <fullName evidence="1">Uncharacterized protein</fullName>
    </submittedName>
</protein>
<reference evidence="1 2" key="1">
    <citation type="submission" date="2020-02" db="EMBL/GenBank/DDBJ databases">
        <title>Whole genome sequence of Halogeometricum borinquense strain wsp4.</title>
        <authorList>
            <person name="Verma D.K."/>
            <person name="Gopal K."/>
            <person name="Prasad E.S."/>
        </authorList>
    </citation>
    <scope>NUCLEOTIDE SEQUENCE [LARGE SCALE GENOMIC DNA]</scope>
    <source>
        <strain evidence="2">wsp4</strain>
    </source>
</reference>
<evidence type="ECO:0000313" key="2">
    <source>
        <dbReference type="Proteomes" id="UP000465846"/>
    </source>
</evidence>
<dbReference type="EMBL" id="CP048739">
    <property type="protein sequence ID" value="QIB74046.1"/>
    <property type="molecule type" value="Genomic_DNA"/>
</dbReference>
<dbReference type="AlphaFoldDB" id="A0A6C0UF31"/>
<dbReference type="GeneID" id="44079115"/>
<organism evidence="1 2">
    <name type="scientific">Halogeometricum borinquense</name>
    <dbReference type="NCBI Taxonomy" id="60847"/>
    <lineage>
        <taxon>Archaea</taxon>
        <taxon>Methanobacteriati</taxon>
        <taxon>Methanobacteriota</taxon>
        <taxon>Stenosarchaea group</taxon>
        <taxon>Halobacteria</taxon>
        <taxon>Halobacteriales</taxon>
        <taxon>Haloferacaceae</taxon>
        <taxon>Halogeometricum</taxon>
    </lineage>
</organism>
<dbReference type="RefSeq" id="WP_163486015.1">
    <property type="nucleotide sequence ID" value="NZ_CP048739.1"/>
</dbReference>
<gene>
    <name evidence="1" type="ORF">G3I44_06900</name>
</gene>
<name>A0A6C0UF31_9EURY</name>